<evidence type="ECO:0000256" key="1">
    <source>
        <dbReference type="ARBA" id="ARBA00004651"/>
    </source>
</evidence>
<dbReference type="AlphaFoldDB" id="A0A9P4HMH7"/>
<dbReference type="PANTHER" id="PTHR32361">
    <property type="entry name" value="FERRIC/CUPRIC REDUCTASE TRANSMEMBRANE COMPONENT"/>
    <property type="match status" value="1"/>
</dbReference>
<feature type="non-terminal residue" evidence="17">
    <location>
        <position position="1"/>
    </location>
</feature>
<dbReference type="Pfam" id="PF08030">
    <property type="entry name" value="NAD_binding_6"/>
    <property type="match status" value="1"/>
</dbReference>
<evidence type="ECO:0000256" key="9">
    <source>
        <dbReference type="ARBA" id="ARBA00023002"/>
    </source>
</evidence>
<dbReference type="SUPFAM" id="SSF52343">
    <property type="entry name" value="Ferredoxin reductase-like, C-terminal NADP-linked domain"/>
    <property type="match status" value="1"/>
</dbReference>
<accession>A0A9P4HMH7</accession>
<keyword evidence="18" id="KW-1185">Reference proteome</keyword>
<dbReference type="InterPro" id="IPR013112">
    <property type="entry name" value="FAD-bd_8"/>
</dbReference>
<evidence type="ECO:0000313" key="17">
    <source>
        <dbReference type="EMBL" id="KAF2083307.1"/>
    </source>
</evidence>
<dbReference type="InterPro" id="IPR051410">
    <property type="entry name" value="Ferric/Cupric_Reductase"/>
</dbReference>
<dbReference type="InterPro" id="IPR039261">
    <property type="entry name" value="FNR_nucleotide-bd"/>
</dbReference>
<evidence type="ECO:0000256" key="5">
    <source>
        <dbReference type="ARBA" id="ARBA00022475"/>
    </source>
</evidence>
<evidence type="ECO:0000256" key="15">
    <source>
        <dbReference type="SAM" id="Phobius"/>
    </source>
</evidence>
<dbReference type="SFLD" id="SFLDG01168">
    <property type="entry name" value="Ferric_reductase_subgroup_(FRE"/>
    <property type="match status" value="1"/>
</dbReference>
<evidence type="ECO:0000256" key="2">
    <source>
        <dbReference type="ARBA" id="ARBA00006278"/>
    </source>
</evidence>
<dbReference type="EC" id="1.16.1.9" evidence="3"/>
<dbReference type="Pfam" id="PF01794">
    <property type="entry name" value="Ferric_reduct"/>
    <property type="match status" value="1"/>
</dbReference>
<dbReference type="Proteomes" id="UP000799776">
    <property type="component" value="Unassembled WGS sequence"/>
</dbReference>
<reference evidence="17" key="1">
    <citation type="journal article" date="2020" name="Stud. Mycol.">
        <title>101 Dothideomycetes genomes: a test case for predicting lifestyles and emergence of pathogens.</title>
        <authorList>
            <person name="Haridas S."/>
            <person name="Albert R."/>
            <person name="Binder M."/>
            <person name="Bloem J."/>
            <person name="Labutti K."/>
            <person name="Salamov A."/>
            <person name="Andreopoulos B."/>
            <person name="Baker S."/>
            <person name="Barry K."/>
            <person name="Bills G."/>
            <person name="Bluhm B."/>
            <person name="Cannon C."/>
            <person name="Castanera R."/>
            <person name="Culley D."/>
            <person name="Daum C."/>
            <person name="Ezra D."/>
            <person name="Gonzalez J."/>
            <person name="Henrissat B."/>
            <person name="Kuo A."/>
            <person name="Liang C."/>
            <person name="Lipzen A."/>
            <person name="Lutzoni F."/>
            <person name="Magnuson J."/>
            <person name="Mondo S."/>
            <person name="Nolan M."/>
            <person name="Ohm R."/>
            <person name="Pangilinan J."/>
            <person name="Park H.-J."/>
            <person name="Ramirez L."/>
            <person name="Alfaro M."/>
            <person name="Sun H."/>
            <person name="Tritt A."/>
            <person name="Yoshinaga Y."/>
            <person name="Zwiers L.-H."/>
            <person name="Turgeon B."/>
            <person name="Goodwin S."/>
            <person name="Spatafora J."/>
            <person name="Crous P."/>
            <person name="Grigoriev I."/>
        </authorList>
    </citation>
    <scope>NUCLEOTIDE SEQUENCE</scope>
    <source>
        <strain evidence="17">CBS 121410</strain>
    </source>
</reference>
<evidence type="ECO:0000256" key="6">
    <source>
        <dbReference type="ARBA" id="ARBA00022692"/>
    </source>
</evidence>
<dbReference type="GO" id="GO:0015677">
    <property type="term" value="P:copper ion import"/>
    <property type="evidence" value="ECO:0007669"/>
    <property type="project" value="TreeGrafter"/>
</dbReference>
<dbReference type="InterPro" id="IPR017927">
    <property type="entry name" value="FAD-bd_FR_type"/>
</dbReference>
<evidence type="ECO:0000256" key="12">
    <source>
        <dbReference type="ARBA" id="ARBA00023180"/>
    </source>
</evidence>
<feature type="transmembrane region" description="Helical" evidence="15">
    <location>
        <begin position="236"/>
        <end position="256"/>
    </location>
</feature>
<dbReference type="InterPro" id="IPR017938">
    <property type="entry name" value="Riboflavin_synthase-like_b-brl"/>
</dbReference>
<protein>
    <recommendedName>
        <fullName evidence="3">ferric-chelate reductase (NADPH)</fullName>
        <ecNumber evidence="3">1.16.1.9</ecNumber>
    </recommendedName>
</protein>
<feature type="transmembrane region" description="Helical" evidence="15">
    <location>
        <begin position="172"/>
        <end position="190"/>
    </location>
</feature>
<keyword evidence="7" id="KW-0249">Electron transport</keyword>
<proteinExistence type="inferred from homology"/>
<evidence type="ECO:0000256" key="10">
    <source>
        <dbReference type="ARBA" id="ARBA00023065"/>
    </source>
</evidence>
<comment type="catalytic activity">
    <reaction evidence="13">
        <text>2 a Fe(II)-siderophore + NADP(+) + H(+) = 2 a Fe(III)-siderophore + NADPH</text>
        <dbReference type="Rhea" id="RHEA:28795"/>
        <dbReference type="Rhea" id="RHEA-COMP:11342"/>
        <dbReference type="Rhea" id="RHEA-COMP:11344"/>
        <dbReference type="ChEBI" id="CHEBI:15378"/>
        <dbReference type="ChEBI" id="CHEBI:29033"/>
        <dbReference type="ChEBI" id="CHEBI:29034"/>
        <dbReference type="ChEBI" id="CHEBI:57783"/>
        <dbReference type="ChEBI" id="CHEBI:58349"/>
        <dbReference type="EC" id="1.16.1.9"/>
    </reaction>
</comment>
<sequence>GMSMGSAGGPSLSYLQQMYWAVVGAFVGAATLVNFANYCLYRQRQVLSAAKRGDPQPAKPKSPWLLLNATVTALVREVSNAAIPPLHFRRRTLRLPSLGKTSIVAANIVVLLVLCFYNFDLNDRWSFENIGYRTGCISVAQFPLIFLLAGKKNIIGWLTGTSYERLNWLHRWAARCLLLTVTIHMGYWFADWAPYDYIGQQIRTNDITRHGLISWCLLLWIVISSATPIRGWSYEVFVLQHLVSMAVFTGFVYLHISSWPMYIRVFIWIPVGLFFFDRVVRGLSMLFTNLAIFHPKQRKQGQMSGLWACKAKFTPLPHETTRITIDNPPITWTPGQHVFLSCHSVVPLQSHPFTIASIPEDNKMEFLVKSENGGTKRFLKHAEKARLLPTAARLTPSPTTVAIEGPYGRIRPLRQFDSVVFFAGSSGATFTVPLLRDIVSQWTSPKKRHGFFGAAEGAVTRHVRFVWVVKSRDQLTWFSEQLSNVMSDAKSLRIDNHDVDVEMSLYVTCDSSFTDEQKTLLAEEKPAGACGINSTCCCTGTVENEDDAISPAVCTCNCGSSTLTASVYDLNPKPAPDSTHSPSSAPVTPATAVSTLSPAISVFSGRPQPKNIVRKVLEQALGESAVVVCGPAGLVDDVRNTVVQLSDERAIHKGTGAQGVYLHTEAFGY</sequence>
<comment type="subcellular location">
    <subcellularLocation>
        <location evidence="1">Cell membrane</location>
        <topology evidence="1">Multi-pass membrane protein</topology>
    </subcellularLocation>
</comment>
<keyword evidence="12" id="KW-0325">Glycoprotein</keyword>
<name>A0A9P4HMH7_9PEZI</name>
<keyword evidence="11 15" id="KW-0472">Membrane</keyword>
<keyword evidence="8 15" id="KW-1133">Transmembrane helix</keyword>
<keyword evidence="4" id="KW-0813">Transport</keyword>
<gene>
    <name evidence="17" type="ORF">K490DRAFT_19076</name>
</gene>
<organism evidence="17 18">
    <name type="scientific">Saccharata proteae CBS 121410</name>
    <dbReference type="NCBI Taxonomy" id="1314787"/>
    <lineage>
        <taxon>Eukaryota</taxon>
        <taxon>Fungi</taxon>
        <taxon>Dikarya</taxon>
        <taxon>Ascomycota</taxon>
        <taxon>Pezizomycotina</taxon>
        <taxon>Dothideomycetes</taxon>
        <taxon>Dothideomycetes incertae sedis</taxon>
        <taxon>Botryosphaeriales</taxon>
        <taxon>Saccharataceae</taxon>
        <taxon>Saccharata</taxon>
    </lineage>
</organism>
<dbReference type="InterPro" id="IPR013121">
    <property type="entry name" value="Fe_red_NAD-bd_6"/>
</dbReference>
<feature type="transmembrane region" description="Helical" evidence="15">
    <location>
        <begin position="262"/>
        <end position="280"/>
    </location>
</feature>
<comment type="similarity">
    <text evidence="2">Belongs to the ferric reductase (FRE) family.</text>
</comment>
<dbReference type="GO" id="GO:0052851">
    <property type="term" value="F:ferric-chelate reductase (NADPH) activity"/>
    <property type="evidence" value="ECO:0007669"/>
    <property type="project" value="UniProtKB-EC"/>
</dbReference>
<dbReference type="GO" id="GO:0005886">
    <property type="term" value="C:plasma membrane"/>
    <property type="evidence" value="ECO:0007669"/>
    <property type="project" value="UniProtKB-SubCell"/>
</dbReference>
<keyword evidence="9" id="KW-0560">Oxidoreductase</keyword>
<feature type="transmembrane region" description="Helical" evidence="15">
    <location>
        <begin position="98"/>
        <end position="119"/>
    </location>
</feature>
<evidence type="ECO:0000256" key="11">
    <source>
        <dbReference type="ARBA" id="ARBA00023136"/>
    </source>
</evidence>
<evidence type="ECO:0000256" key="13">
    <source>
        <dbReference type="ARBA" id="ARBA00048483"/>
    </source>
</evidence>
<dbReference type="SUPFAM" id="SSF63380">
    <property type="entry name" value="Riboflavin synthase domain-like"/>
    <property type="match status" value="1"/>
</dbReference>
<feature type="domain" description="FAD-binding FR-type" evidence="16">
    <location>
        <begin position="303"/>
        <end position="413"/>
    </location>
</feature>
<feature type="transmembrane region" description="Helical" evidence="15">
    <location>
        <begin position="210"/>
        <end position="229"/>
    </location>
</feature>
<evidence type="ECO:0000256" key="4">
    <source>
        <dbReference type="ARBA" id="ARBA00022448"/>
    </source>
</evidence>
<dbReference type="SFLD" id="SFLDS00052">
    <property type="entry name" value="Ferric_Reductase_Domain"/>
    <property type="match status" value="1"/>
</dbReference>
<keyword evidence="10" id="KW-0406">Ion transport</keyword>
<dbReference type="EMBL" id="ML978806">
    <property type="protein sequence ID" value="KAF2083307.1"/>
    <property type="molecule type" value="Genomic_DNA"/>
</dbReference>
<dbReference type="Gene3D" id="3.40.50.80">
    <property type="entry name" value="Nucleotide-binding domain of ferredoxin-NADP reductase (FNR) module"/>
    <property type="match status" value="1"/>
</dbReference>
<dbReference type="InterPro" id="IPR013130">
    <property type="entry name" value="Fe3_Rdtase_TM_dom"/>
</dbReference>
<dbReference type="PANTHER" id="PTHR32361:SF9">
    <property type="entry name" value="FERRIC REDUCTASE TRANSMEMBRANE COMPONENT 3-RELATED"/>
    <property type="match status" value="1"/>
</dbReference>
<evidence type="ECO:0000256" key="14">
    <source>
        <dbReference type="SAM" id="MobiDB-lite"/>
    </source>
</evidence>
<evidence type="ECO:0000256" key="7">
    <source>
        <dbReference type="ARBA" id="ARBA00022982"/>
    </source>
</evidence>
<dbReference type="Gene3D" id="2.40.30.10">
    <property type="entry name" value="Translation factors"/>
    <property type="match status" value="1"/>
</dbReference>
<dbReference type="PROSITE" id="PS51384">
    <property type="entry name" value="FAD_FR"/>
    <property type="match status" value="1"/>
</dbReference>
<keyword evidence="6 15" id="KW-0812">Transmembrane</keyword>
<feature type="non-terminal residue" evidence="17">
    <location>
        <position position="669"/>
    </location>
</feature>
<evidence type="ECO:0000256" key="8">
    <source>
        <dbReference type="ARBA" id="ARBA00022989"/>
    </source>
</evidence>
<evidence type="ECO:0000259" key="16">
    <source>
        <dbReference type="PROSITE" id="PS51384"/>
    </source>
</evidence>
<evidence type="ECO:0000313" key="18">
    <source>
        <dbReference type="Proteomes" id="UP000799776"/>
    </source>
</evidence>
<keyword evidence="5" id="KW-1003">Cell membrane</keyword>
<dbReference type="GO" id="GO:0006826">
    <property type="term" value="P:iron ion transport"/>
    <property type="evidence" value="ECO:0007669"/>
    <property type="project" value="TreeGrafter"/>
</dbReference>
<feature type="compositionally biased region" description="Polar residues" evidence="14">
    <location>
        <begin position="578"/>
        <end position="590"/>
    </location>
</feature>
<comment type="caution">
    <text evidence="17">The sequence shown here is derived from an EMBL/GenBank/DDBJ whole genome shotgun (WGS) entry which is preliminary data.</text>
</comment>
<evidence type="ECO:0000256" key="3">
    <source>
        <dbReference type="ARBA" id="ARBA00012668"/>
    </source>
</evidence>
<dbReference type="OrthoDB" id="3944240at2759"/>
<feature type="transmembrane region" description="Helical" evidence="15">
    <location>
        <begin position="20"/>
        <end position="41"/>
    </location>
</feature>
<dbReference type="Pfam" id="PF08022">
    <property type="entry name" value="FAD_binding_8"/>
    <property type="match status" value="1"/>
</dbReference>
<dbReference type="GO" id="GO:0006879">
    <property type="term" value="P:intracellular iron ion homeostasis"/>
    <property type="evidence" value="ECO:0007669"/>
    <property type="project" value="TreeGrafter"/>
</dbReference>
<feature type="region of interest" description="Disordered" evidence="14">
    <location>
        <begin position="570"/>
        <end position="590"/>
    </location>
</feature>
<dbReference type="CDD" id="cd06186">
    <property type="entry name" value="NOX_Duox_like_FAD_NADP"/>
    <property type="match status" value="1"/>
</dbReference>